<dbReference type="GO" id="GO:0003723">
    <property type="term" value="F:RNA binding"/>
    <property type="evidence" value="ECO:0007669"/>
    <property type="project" value="UniProtKB-KW"/>
</dbReference>
<dbReference type="SUPFAM" id="SSF55174">
    <property type="entry name" value="Alpha-L RNA-binding motif"/>
    <property type="match status" value="1"/>
</dbReference>
<dbReference type="Gene3D" id="3.10.290.10">
    <property type="entry name" value="RNA-binding S4 domain"/>
    <property type="match status" value="1"/>
</dbReference>
<gene>
    <name evidence="2" type="ORF">HNP82_002683</name>
</gene>
<protein>
    <submittedName>
        <fullName evidence="2">Ribosome-associated protein</fullName>
    </submittedName>
</protein>
<proteinExistence type="predicted"/>
<evidence type="ECO:0000313" key="3">
    <source>
        <dbReference type="Proteomes" id="UP000543642"/>
    </source>
</evidence>
<keyword evidence="3" id="KW-1185">Reference proteome</keyword>
<dbReference type="EMBL" id="JACHFW010000012">
    <property type="protein sequence ID" value="MBB5265537.1"/>
    <property type="molecule type" value="Genomic_DNA"/>
</dbReference>
<dbReference type="Pfam" id="PF13275">
    <property type="entry name" value="S4_2"/>
    <property type="match status" value="1"/>
</dbReference>
<sequence>MMVEEFILRDDFIKLGQLLKAAGLVDSGVEAKAVIVDGQVKVNGTVEIQRGKKIHGGDLVEYNGNTIKVVSRQDV</sequence>
<reference evidence="2 3" key="1">
    <citation type="submission" date="2020-08" db="EMBL/GenBank/DDBJ databases">
        <title>Genomic Encyclopedia of Type Strains, Phase IV (KMG-IV): sequencing the most valuable type-strain genomes for metagenomic binning, comparative biology and taxonomic classification.</title>
        <authorList>
            <person name="Goeker M."/>
        </authorList>
    </citation>
    <scope>NUCLEOTIDE SEQUENCE [LARGE SCALE GENOMIC DNA]</scope>
    <source>
        <strain evidence="2 3">DSM 106146</strain>
    </source>
</reference>
<evidence type="ECO:0000256" key="1">
    <source>
        <dbReference type="PROSITE-ProRule" id="PRU00182"/>
    </source>
</evidence>
<dbReference type="CDD" id="cd00165">
    <property type="entry name" value="S4"/>
    <property type="match status" value="1"/>
</dbReference>
<comment type="caution">
    <text evidence="2">The sequence shown here is derived from an EMBL/GenBank/DDBJ whole genome shotgun (WGS) entry which is preliminary data.</text>
</comment>
<dbReference type="PROSITE" id="PS50889">
    <property type="entry name" value="S4"/>
    <property type="match status" value="1"/>
</dbReference>
<accession>A0A7W8M6F8</accession>
<organism evidence="2 3">
    <name type="scientific">Catenibacillus scindens</name>
    <dbReference type="NCBI Taxonomy" id="673271"/>
    <lineage>
        <taxon>Bacteria</taxon>
        <taxon>Bacillati</taxon>
        <taxon>Bacillota</taxon>
        <taxon>Clostridia</taxon>
        <taxon>Lachnospirales</taxon>
        <taxon>Lachnospiraceae</taxon>
        <taxon>Catenibacillus</taxon>
    </lineage>
</organism>
<keyword evidence="1" id="KW-0694">RNA-binding</keyword>
<dbReference type="InterPro" id="IPR036986">
    <property type="entry name" value="S4_RNA-bd_sf"/>
</dbReference>
<dbReference type="AlphaFoldDB" id="A0A7W8M6F8"/>
<evidence type="ECO:0000313" key="2">
    <source>
        <dbReference type="EMBL" id="MBB5265537.1"/>
    </source>
</evidence>
<dbReference type="Proteomes" id="UP000543642">
    <property type="component" value="Unassembled WGS sequence"/>
</dbReference>
<name>A0A7W8M6F8_9FIRM</name>